<protein>
    <recommendedName>
        <fullName evidence="2">Fibronectin type-III domain-containing protein</fullName>
    </recommendedName>
</protein>
<comment type="caution">
    <text evidence="1">The sequence shown here is derived from an EMBL/GenBank/DDBJ whole genome shotgun (WGS) entry which is preliminary data.</text>
</comment>
<dbReference type="Gene3D" id="2.60.40.10">
    <property type="entry name" value="Immunoglobulins"/>
    <property type="match status" value="1"/>
</dbReference>
<feature type="non-terminal residue" evidence="1">
    <location>
        <position position="1"/>
    </location>
</feature>
<gene>
    <name evidence="1" type="ORF">S01H1_38703</name>
</gene>
<name>X0UN29_9ZZZZ</name>
<evidence type="ECO:0000313" key="1">
    <source>
        <dbReference type="EMBL" id="GAG07169.1"/>
    </source>
</evidence>
<accession>X0UN29</accession>
<dbReference type="InterPro" id="IPR013783">
    <property type="entry name" value="Ig-like_fold"/>
</dbReference>
<dbReference type="AlphaFoldDB" id="X0UN29"/>
<organism evidence="1">
    <name type="scientific">marine sediment metagenome</name>
    <dbReference type="NCBI Taxonomy" id="412755"/>
    <lineage>
        <taxon>unclassified sequences</taxon>
        <taxon>metagenomes</taxon>
        <taxon>ecological metagenomes</taxon>
    </lineage>
</organism>
<evidence type="ECO:0008006" key="2">
    <source>
        <dbReference type="Google" id="ProtNLM"/>
    </source>
</evidence>
<sequence length="268" mass="28635">YNVALGAVVEIPIAAENDDVEQQTDGMYFDSSDLELIYDNDVTNPDDLQVVGIRFVDVGIPSGATIVSASVRFVADDVDDDEHIGDAYVIIEGELSPNAGAFEDTADNVSARARTAAQAAWGPVHWSEKGANYETSGIADIIQEIVNQDDWAAGNALVLIFSQDPDNPSTGVAEAEAGVGDDSALLHVEFDNFRAYQPVPADGAVDVAIDVNESTLEWTAGDTAVTHKVYLSTDETIDESDLVGETKLTSIAVDLALGTTYYWRVDEV</sequence>
<feature type="non-terminal residue" evidence="1">
    <location>
        <position position="268"/>
    </location>
</feature>
<proteinExistence type="predicted"/>
<reference evidence="1" key="1">
    <citation type="journal article" date="2014" name="Front. Microbiol.">
        <title>High frequency of phylogenetically diverse reductive dehalogenase-homologous genes in deep subseafloor sedimentary metagenomes.</title>
        <authorList>
            <person name="Kawai M."/>
            <person name="Futagami T."/>
            <person name="Toyoda A."/>
            <person name="Takaki Y."/>
            <person name="Nishi S."/>
            <person name="Hori S."/>
            <person name="Arai W."/>
            <person name="Tsubouchi T."/>
            <person name="Morono Y."/>
            <person name="Uchiyama I."/>
            <person name="Ito T."/>
            <person name="Fujiyama A."/>
            <person name="Inagaki F."/>
            <person name="Takami H."/>
        </authorList>
    </citation>
    <scope>NUCLEOTIDE SEQUENCE</scope>
    <source>
        <strain evidence="1">Expedition CK06-06</strain>
    </source>
</reference>
<dbReference type="EMBL" id="BARS01024380">
    <property type="protein sequence ID" value="GAG07169.1"/>
    <property type="molecule type" value="Genomic_DNA"/>
</dbReference>